<dbReference type="Pfam" id="PF00034">
    <property type="entry name" value="Cytochrom_C"/>
    <property type="match status" value="1"/>
</dbReference>
<protein>
    <recommendedName>
        <fullName evidence="5">Cytochrome c domain-containing protein</fullName>
    </recommendedName>
</protein>
<dbReference type="GO" id="GO:0020037">
    <property type="term" value="F:heme binding"/>
    <property type="evidence" value="ECO:0007669"/>
    <property type="project" value="InterPro"/>
</dbReference>
<keyword evidence="4" id="KW-1133">Transmembrane helix</keyword>
<evidence type="ECO:0000313" key="6">
    <source>
        <dbReference type="EMBL" id="SVB06608.1"/>
    </source>
</evidence>
<gene>
    <name evidence="6" type="ORF">METZ01_LOCUS159462</name>
</gene>
<keyword evidence="3" id="KW-0408">Iron</keyword>
<dbReference type="InterPro" id="IPR036909">
    <property type="entry name" value="Cyt_c-like_dom_sf"/>
</dbReference>
<dbReference type="Gene3D" id="1.10.760.10">
    <property type="entry name" value="Cytochrome c-like domain"/>
    <property type="match status" value="1"/>
</dbReference>
<proteinExistence type="predicted"/>
<dbReference type="SUPFAM" id="SSF46626">
    <property type="entry name" value="Cytochrome c"/>
    <property type="match status" value="1"/>
</dbReference>
<dbReference type="PROSITE" id="PS51007">
    <property type="entry name" value="CYTC"/>
    <property type="match status" value="1"/>
</dbReference>
<dbReference type="GO" id="GO:0046872">
    <property type="term" value="F:metal ion binding"/>
    <property type="evidence" value="ECO:0007669"/>
    <property type="project" value="UniProtKB-KW"/>
</dbReference>
<evidence type="ECO:0000256" key="1">
    <source>
        <dbReference type="ARBA" id="ARBA00022617"/>
    </source>
</evidence>
<dbReference type="InterPro" id="IPR009056">
    <property type="entry name" value="Cyt_c-like_dom"/>
</dbReference>
<name>A0A382AYS1_9ZZZZ</name>
<evidence type="ECO:0000256" key="3">
    <source>
        <dbReference type="ARBA" id="ARBA00023004"/>
    </source>
</evidence>
<keyword evidence="2" id="KW-0479">Metal-binding</keyword>
<reference evidence="6" key="1">
    <citation type="submission" date="2018-05" db="EMBL/GenBank/DDBJ databases">
        <authorList>
            <person name="Lanie J.A."/>
            <person name="Ng W.-L."/>
            <person name="Kazmierczak K.M."/>
            <person name="Andrzejewski T.M."/>
            <person name="Davidsen T.M."/>
            <person name="Wayne K.J."/>
            <person name="Tettelin H."/>
            <person name="Glass J.I."/>
            <person name="Rusch D."/>
            <person name="Podicherti R."/>
            <person name="Tsui H.-C.T."/>
            <person name="Winkler M.E."/>
        </authorList>
    </citation>
    <scope>NUCLEOTIDE SEQUENCE</scope>
</reference>
<organism evidence="6">
    <name type="scientific">marine metagenome</name>
    <dbReference type="NCBI Taxonomy" id="408172"/>
    <lineage>
        <taxon>unclassified sequences</taxon>
        <taxon>metagenomes</taxon>
        <taxon>ecological metagenomes</taxon>
    </lineage>
</organism>
<evidence type="ECO:0000256" key="2">
    <source>
        <dbReference type="ARBA" id="ARBA00022723"/>
    </source>
</evidence>
<keyword evidence="1" id="KW-0349">Heme</keyword>
<dbReference type="GO" id="GO:0009055">
    <property type="term" value="F:electron transfer activity"/>
    <property type="evidence" value="ECO:0007669"/>
    <property type="project" value="InterPro"/>
</dbReference>
<dbReference type="EMBL" id="UINC01027410">
    <property type="protein sequence ID" value="SVB06608.1"/>
    <property type="molecule type" value="Genomic_DNA"/>
</dbReference>
<evidence type="ECO:0000256" key="4">
    <source>
        <dbReference type="SAM" id="Phobius"/>
    </source>
</evidence>
<keyword evidence="4" id="KW-0812">Transmembrane</keyword>
<feature type="transmembrane region" description="Helical" evidence="4">
    <location>
        <begin position="15"/>
        <end position="35"/>
    </location>
</feature>
<feature type="domain" description="Cytochrome c" evidence="5">
    <location>
        <begin position="146"/>
        <end position="254"/>
    </location>
</feature>
<evidence type="ECO:0000259" key="5">
    <source>
        <dbReference type="PROSITE" id="PS51007"/>
    </source>
</evidence>
<accession>A0A382AYS1</accession>
<sequence length="255" mass="27285">MSDEYFNHDGEGSSFFSLILLAVFLLGGFVVARVYEPGQAIGADAAKARLAKREKIEAASASKLAGIEEAIREIAGLSKDESSEKLIERSIEKDGKYEAPKPVDVSGYKRADDATGAQLSVNGQDVDTTVATDGTTITIVNLADSALIAKGKALFTTKTCFLCHQTDPAIPAPAGLAVKSPQFIGDFWGKEREVHIGYLGPIQKVVLNEEYFIESVSQPLAKVAKGALVPMTFDPSLVNNEEILALMAYVKSLSK</sequence>
<dbReference type="AlphaFoldDB" id="A0A382AYS1"/>
<keyword evidence="4" id="KW-0472">Membrane</keyword>